<evidence type="ECO:0000256" key="3">
    <source>
        <dbReference type="ARBA" id="ARBA00012912"/>
    </source>
</evidence>
<gene>
    <name evidence="13" type="ORF">LPJ53_006020</name>
</gene>
<evidence type="ECO:0000256" key="7">
    <source>
        <dbReference type="ARBA" id="ARBA00022898"/>
    </source>
</evidence>
<comment type="caution">
    <text evidence="13">The sequence shown here is derived from an EMBL/GenBank/DDBJ whole genome shotgun (WGS) entry which is preliminary data.</text>
</comment>
<dbReference type="FunFam" id="3.40.640.10:FF:000029">
    <property type="entry name" value="4-aminobutyrate aminotransferase, mitochondrial"/>
    <property type="match status" value="1"/>
</dbReference>
<evidence type="ECO:0000256" key="10">
    <source>
        <dbReference type="ARBA" id="ARBA00048021"/>
    </source>
</evidence>
<keyword evidence="14" id="KW-1185">Reference proteome</keyword>
<dbReference type="EMBL" id="JANBOJ010000469">
    <property type="protein sequence ID" value="KAJ1719166.1"/>
    <property type="molecule type" value="Genomic_DNA"/>
</dbReference>
<evidence type="ECO:0000256" key="9">
    <source>
        <dbReference type="ARBA" id="ARBA00031787"/>
    </source>
</evidence>
<evidence type="ECO:0000313" key="14">
    <source>
        <dbReference type="Proteomes" id="UP001149813"/>
    </source>
</evidence>
<dbReference type="PANTHER" id="PTHR43206">
    <property type="entry name" value="AMINOTRANSFERASE"/>
    <property type="match status" value="1"/>
</dbReference>
<dbReference type="Gene3D" id="3.90.1150.10">
    <property type="entry name" value="Aspartate Aminotransferase, domain 1"/>
    <property type="match status" value="1"/>
</dbReference>
<evidence type="ECO:0000256" key="1">
    <source>
        <dbReference type="ARBA" id="ARBA00001933"/>
    </source>
</evidence>
<dbReference type="Pfam" id="PF00202">
    <property type="entry name" value="Aminotran_3"/>
    <property type="match status" value="1"/>
</dbReference>
<dbReference type="GO" id="GO:0034386">
    <property type="term" value="F:4-aminobutyrate:2-oxoglutarate transaminase activity"/>
    <property type="evidence" value="ECO:0007669"/>
    <property type="project" value="UniProtKB-EC"/>
</dbReference>
<feature type="region of interest" description="Disordered" evidence="12">
    <location>
        <begin position="1"/>
        <end position="47"/>
    </location>
</feature>
<dbReference type="AlphaFoldDB" id="A0A9W7XTP3"/>
<evidence type="ECO:0000256" key="11">
    <source>
        <dbReference type="RuleBase" id="RU003560"/>
    </source>
</evidence>
<feature type="compositionally biased region" description="Polar residues" evidence="12">
    <location>
        <begin position="1"/>
        <end position="10"/>
    </location>
</feature>
<dbReference type="EC" id="2.6.1.19" evidence="3"/>
<dbReference type="GO" id="GO:0030170">
    <property type="term" value="F:pyridoxal phosphate binding"/>
    <property type="evidence" value="ECO:0007669"/>
    <property type="project" value="InterPro"/>
</dbReference>
<organism evidence="13 14">
    <name type="scientific">Coemansia erecta</name>
    <dbReference type="NCBI Taxonomy" id="147472"/>
    <lineage>
        <taxon>Eukaryota</taxon>
        <taxon>Fungi</taxon>
        <taxon>Fungi incertae sedis</taxon>
        <taxon>Zoopagomycota</taxon>
        <taxon>Kickxellomycotina</taxon>
        <taxon>Kickxellomycetes</taxon>
        <taxon>Kickxellales</taxon>
        <taxon>Kickxellaceae</taxon>
        <taxon>Coemansia</taxon>
    </lineage>
</organism>
<dbReference type="InterPro" id="IPR015424">
    <property type="entry name" value="PyrdxlP-dep_Trfase"/>
</dbReference>
<protein>
    <recommendedName>
        <fullName evidence="4">4-aminobutyrate aminotransferase</fullName>
        <ecNumber evidence="3">2.6.1.19</ecNumber>
    </recommendedName>
    <alternativeName>
        <fullName evidence="9">GABA aminotransferase</fullName>
    </alternativeName>
    <alternativeName>
        <fullName evidence="8">Gamma-amino-N-butyrate transaminase</fullName>
    </alternativeName>
</protein>
<dbReference type="InterPro" id="IPR015421">
    <property type="entry name" value="PyrdxlP-dep_Trfase_major"/>
</dbReference>
<dbReference type="PANTHER" id="PTHR43206:SF1">
    <property type="entry name" value="4-AMINOBUTYRATE AMINOTRANSFERASE, MITOCHONDRIAL"/>
    <property type="match status" value="1"/>
</dbReference>
<keyword evidence="7 11" id="KW-0663">Pyridoxal phosphate</keyword>
<comment type="cofactor">
    <cofactor evidence="1">
        <name>pyridoxal 5'-phosphate</name>
        <dbReference type="ChEBI" id="CHEBI:597326"/>
    </cofactor>
</comment>
<accession>A0A9W7XTP3</accession>
<dbReference type="InterPro" id="IPR015422">
    <property type="entry name" value="PyrdxlP-dep_Trfase_small"/>
</dbReference>
<evidence type="ECO:0000256" key="12">
    <source>
        <dbReference type="SAM" id="MobiDB-lite"/>
    </source>
</evidence>
<evidence type="ECO:0000256" key="4">
    <source>
        <dbReference type="ARBA" id="ARBA00018543"/>
    </source>
</evidence>
<dbReference type="InterPro" id="IPR049704">
    <property type="entry name" value="Aminotrans_3_PPA_site"/>
</dbReference>
<dbReference type="PIRSF" id="PIRSF000521">
    <property type="entry name" value="Transaminase_4ab_Lys_Orn"/>
    <property type="match status" value="1"/>
</dbReference>
<dbReference type="InterPro" id="IPR005814">
    <property type="entry name" value="Aminotrans_3"/>
</dbReference>
<name>A0A9W7XTP3_9FUNG</name>
<proteinExistence type="inferred from homology"/>
<comment type="similarity">
    <text evidence="2 11">Belongs to the class-III pyridoxal-phosphate-dependent aminotransferase family.</text>
</comment>
<keyword evidence="5" id="KW-0032">Aminotransferase</keyword>
<evidence type="ECO:0000256" key="5">
    <source>
        <dbReference type="ARBA" id="ARBA00022576"/>
    </source>
</evidence>
<evidence type="ECO:0000256" key="6">
    <source>
        <dbReference type="ARBA" id="ARBA00022679"/>
    </source>
</evidence>
<dbReference type="NCBIfam" id="TIGR00699">
    <property type="entry name" value="GABAtrns_euk"/>
    <property type="match status" value="1"/>
</dbReference>
<evidence type="ECO:0000256" key="2">
    <source>
        <dbReference type="ARBA" id="ARBA00008954"/>
    </source>
</evidence>
<feature type="compositionally biased region" description="Polar residues" evidence="12">
    <location>
        <begin position="20"/>
        <end position="35"/>
    </location>
</feature>
<dbReference type="CDD" id="cd00610">
    <property type="entry name" value="OAT_like"/>
    <property type="match status" value="1"/>
</dbReference>
<reference evidence="13" key="1">
    <citation type="submission" date="2022-07" db="EMBL/GenBank/DDBJ databases">
        <title>Phylogenomic reconstructions and comparative analyses of Kickxellomycotina fungi.</title>
        <authorList>
            <person name="Reynolds N.K."/>
            <person name="Stajich J.E."/>
            <person name="Barry K."/>
            <person name="Grigoriev I.V."/>
            <person name="Crous P."/>
            <person name="Smith M.E."/>
        </authorList>
    </citation>
    <scope>NUCLEOTIDE SEQUENCE</scope>
    <source>
        <strain evidence="13">NBRC 32514</strain>
    </source>
</reference>
<evidence type="ECO:0000313" key="13">
    <source>
        <dbReference type="EMBL" id="KAJ1719166.1"/>
    </source>
</evidence>
<sequence length="501" mass="54910">MLSRIKNASSVAARALPRPSSATARMMSSSPSSQLVEPREPHVATSEIPGPASAAALKRLAAIQDTRAASFVADYAKSVGNYIVDADGNALLDLYCQIASIPVGYNNPALLAAARSDQMATALVNRPALGVFPSADWADLLTESFLRVKPKGLDMVLTSAHGSDANEIAYKAAFMHYARTRRGAKSFSAAELDSVMDNKPPGAPEVAIMSFSSGFHGRTFGALSTTRSKALHKMDIPAFPWPRAPFPQLRYPLEKHAEANAQEERRCLEEVERILRTNPVPVAAIIVEPVQSEGGDRHASPEFFQGLRAVTRELGVLMIVDEVQTGCAATGSFWAHEQWGLDSPPDMVTFSKKMQAAGFYHTAELVPDQPYRNFNTWMGDPPRTLLTRAIVEEVLANDLPAHVRDTGAYLLSHLQPMSVRYHRVVANVRGSGTFIAFDCPSAEMRAELLHLMRLEGVNMGGSGETSVRFRPMLTLTKTHVNVFLTRFESVLNKLYRKHWPQ</sequence>
<dbReference type="SUPFAM" id="SSF53383">
    <property type="entry name" value="PLP-dependent transferases"/>
    <property type="match status" value="1"/>
</dbReference>
<comment type="catalytic activity">
    <reaction evidence="10">
        <text>4-aminobutanoate + 2-oxoglutarate = succinate semialdehyde + L-glutamate</text>
        <dbReference type="Rhea" id="RHEA:23352"/>
        <dbReference type="ChEBI" id="CHEBI:16810"/>
        <dbReference type="ChEBI" id="CHEBI:29985"/>
        <dbReference type="ChEBI" id="CHEBI:57706"/>
        <dbReference type="ChEBI" id="CHEBI:59888"/>
        <dbReference type="EC" id="2.6.1.19"/>
    </reaction>
</comment>
<dbReference type="Gene3D" id="3.40.640.10">
    <property type="entry name" value="Type I PLP-dependent aspartate aminotransferase-like (Major domain)"/>
    <property type="match status" value="1"/>
</dbReference>
<dbReference type="Proteomes" id="UP001149813">
    <property type="component" value="Unassembled WGS sequence"/>
</dbReference>
<dbReference type="GO" id="GO:0009450">
    <property type="term" value="P:gamma-aminobutyric acid catabolic process"/>
    <property type="evidence" value="ECO:0007669"/>
    <property type="project" value="TreeGrafter"/>
</dbReference>
<dbReference type="GO" id="GO:0005739">
    <property type="term" value="C:mitochondrion"/>
    <property type="evidence" value="ECO:0007669"/>
    <property type="project" value="TreeGrafter"/>
</dbReference>
<evidence type="ECO:0000256" key="8">
    <source>
        <dbReference type="ARBA" id="ARBA00030204"/>
    </source>
</evidence>
<dbReference type="OrthoDB" id="10260828at2759"/>
<dbReference type="InterPro" id="IPR004631">
    <property type="entry name" value="4NH2But_aminotransferase_euk"/>
</dbReference>
<dbReference type="PROSITE" id="PS00600">
    <property type="entry name" value="AA_TRANSFER_CLASS_3"/>
    <property type="match status" value="1"/>
</dbReference>
<keyword evidence="6" id="KW-0808">Transferase</keyword>